<feature type="compositionally biased region" description="Polar residues" evidence="1">
    <location>
        <begin position="957"/>
        <end position="969"/>
    </location>
</feature>
<keyword evidence="2" id="KW-1133">Transmembrane helix</keyword>
<feature type="region of interest" description="Disordered" evidence="1">
    <location>
        <begin position="926"/>
        <end position="969"/>
    </location>
</feature>
<protein>
    <submittedName>
        <fullName evidence="3">Uncharacterized protein</fullName>
    </submittedName>
</protein>
<dbReference type="AlphaFoldDB" id="A0A0G4I6U0"/>
<reference evidence="3" key="1">
    <citation type="submission" date="2014-11" db="EMBL/GenBank/DDBJ databases">
        <authorList>
            <person name="Otto D Thomas"/>
            <person name="Naeem Raeece"/>
        </authorList>
    </citation>
    <scope>NUCLEOTIDE SEQUENCE</scope>
</reference>
<dbReference type="VEuPathDB" id="CryptoDB:Cvel_11474"/>
<keyword evidence="2" id="KW-0812">Transmembrane</keyword>
<feature type="transmembrane region" description="Helical" evidence="2">
    <location>
        <begin position="976"/>
        <end position="995"/>
    </location>
</feature>
<organism evidence="3">
    <name type="scientific">Chromera velia CCMP2878</name>
    <dbReference type="NCBI Taxonomy" id="1169474"/>
    <lineage>
        <taxon>Eukaryota</taxon>
        <taxon>Sar</taxon>
        <taxon>Alveolata</taxon>
        <taxon>Colpodellida</taxon>
        <taxon>Chromeraceae</taxon>
        <taxon>Chromera</taxon>
    </lineage>
</organism>
<evidence type="ECO:0000256" key="1">
    <source>
        <dbReference type="SAM" id="MobiDB-lite"/>
    </source>
</evidence>
<accession>A0A0G4I6U0</accession>
<gene>
    <name evidence="3" type="ORF">Cvel_11474</name>
</gene>
<name>A0A0G4I6U0_9ALVE</name>
<sequence length="998" mass="111524">MTSETNLTCIEKCPVPVEFSGHNFEGLDPRLVRVSNESLSVYESRKVELQCPDDLICAYSSGSSFRNWESAGERNCNTYMYCRGTELKTSSTKNLTCSETCEVPTDLSGLNSSSLHALHFVKSDKPLAVGLGIEEVPVQCPEDFACAYLGSRRGEATWIWPHDGFGMCKTQIQCEDGQLKVAESALKLTCAETFELPADLSGLNISKLHPLLSLRSNASLVIGLGEREADLQCPQGFECAWWDSQWERWRSAPWSSWVWNCAATFQYEDSQVKVVSQNLTCSEMCDVPVDLSAVKSDKLHPLHSRIDNSSLAVGIGSKRVSLKCRDDHVCAKKDPSWWNPQWQTVWGGCETELACVDGQLGVVSDHNLTCIETCEVPTNASLLNGLRNSSSFHPLLSVASEDPVRVSFKEKTVDLQCPEGFQCAYWSQYNKRWTSARWNCRASLRCEGRELSITQDANLTCLETCEVPHEFSGQEDIKGLHPLLSRRSNEPLTILDPTYVQFQCPESFQCAYWSERDYAWKVAESADDCSAMLQCEDGHLTADRENLTCRETCNVPLDASSLNSDNLHPLLSRASNETLTVGVTQRVYFKCPDNLACAVGGTNGGIWWGADFSDLGYDYSSCYTYLECQEGQLIADPAINVTCSETCEVPVDLSVLNSDKLHPLLSRQNNYSLPIGIGAETVFVQCPEGYDCAEWSSVEPRWGGQRWMREDEHCRTQLQCKEGQLTVANNFNTTCIERCIIPDDLSPFNRSFLHPSLRRAHRGHWQGATNQIGMGIRGNTDLECPENHLCAYWSTTSNSWLDAESYNECRTHFLCDQGQLKVEPYFNLTCLEKCNVPLDLSSVSGLDPLLSRQPDSHDFVPDQMSTSIAIQCPEGYKYQWLWRARQQWVDADSSSCRTSITCQNQQLSVHEPANWSPNPIRCRSLTEESASEGKTQTETETDSETADSSPPAPPNEVENNTQANPETVTSSASRSFSAFSSLFAPLALMLFIWIVRLD</sequence>
<keyword evidence="2" id="KW-0472">Membrane</keyword>
<evidence type="ECO:0000256" key="2">
    <source>
        <dbReference type="SAM" id="Phobius"/>
    </source>
</evidence>
<dbReference type="EMBL" id="CDMZ01005345">
    <property type="protein sequence ID" value="CEM52737.1"/>
    <property type="molecule type" value="Genomic_DNA"/>
</dbReference>
<evidence type="ECO:0000313" key="3">
    <source>
        <dbReference type="EMBL" id="CEM52737.1"/>
    </source>
</evidence>
<proteinExistence type="predicted"/>